<dbReference type="RefSeq" id="WP_050666763.1">
    <property type="nucleotide sequence ID" value="NZ_CDDB01000053.1"/>
</dbReference>
<dbReference type="Proteomes" id="UP000058114">
    <property type="component" value="Chromosome"/>
</dbReference>
<sequence>MFLFDVTDEQGAHARIRVQALDWVQSGPVTLECNDDTLALTLLSGCRCDAVGYFNLLAGSKPLHVEQWLEYLREQGKLASLKSRPLTPDTPHYLQEAGLDDEECTSLLNNLYKVAGFNRLQLNRYLKHRSNPAMLATRYDQGELERYRLLNEVIRGLLRLKGKGKTSGNE</sequence>
<dbReference type="Proteomes" id="UP000774958">
    <property type="component" value="Unassembled WGS sequence"/>
</dbReference>
<evidence type="ECO:0000313" key="2">
    <source>
        <dbReference type="EMBL" id="MBZ6067509.1"/>
    </source>
</evidence>
<dbReference type="EMBL" id="CP013067">
    <property type="protein sequence ID" value="ALP40555.1"/>
    <property type="molecule type" value="Genomic_DNA"/>
</dbReference>
<dbReference type="OrthoDB" id="5590091at2"/>
<organism evidence="1 3">
    <name type="scientific">Aeromonas schubertii</name>
    <dbReference type="NCBI Taxonomy" id="652"/>
    <lineage>
        <taxon>Bacteria</taxon>
        <taxon>Pseudomonadati</taxon>
        <taxon>Pseudomonadota</taxon>
        <taxon>Gammaproteobacteria</taxon>
        <taxon>Aeromonadales</taxon>
        <taxon>Aeromonadaceae</taxon>
        <taxon>Aeromonas</taxon>
    </lineage>
</organism>
<dbReference type="PATRIC" id="fig|652.5.peg.2055"/>
<dbReference type="KEGG" id="asr:WL1483_1136"/>
<reference evidence="3" key="1">
    <citation type="submission" date="2015-10" db="EMBL/GenBank/DDBJ databases">
        <title>Complete Genome Sequence of Aeromonas schubertii strain WL1483.</title>
        <authorList>
            <person name="Liu L."/>
        </authorList>
    </citation>
    <scope>NUCLEOTIDE SEQUENCE [LARGE SCALE GENOMIC DNA]</scope>
    <source>
        <strain evidence="3">WL1483</strain>
    </source>
</reference>
<evidence type="ECO:0000313" key="1">
    <source>
        <dbReference type="EMBL" id="ALP40555.1"/>
    </source>
</evidence>
<keyword evidence="4" id="KW-1185">Reference proteome</keyword>
<gene>
    <name evidence="2" type="ORF">LA374_15000</name>
    <name evidence="1" type="ORF">WL1483_1136</name>
</gene>
<reference evidence="1 3" key="2">
    <citation type="journal article" date="2016" name="Genome Announc.">
        <title>Complete Genome Sequence of the Highly Virulent Aeromonas schubertii Strain WL1483, Isolated from Diseased Snakehead Fish (Channa argus) in China.</title>
        <authorList>
            <person name="Liu L."/>
            <person name="Li N."/>
            <person name="Zhang D."/>
            <person name="Fu X."/>
            <person name="Shi C."/>
            <person name="Lin Q."/>
            <person name="Hao G."/>
        </authorList>
    </citation>
    <scope>NUCLEOTIDE SEQUENCE [LARGE SCALE GENOMIC DNA]</scope>
    <source>
        <strain evidence="1 3">WL1483</strain>
    </source>
</reference>
<dbReference type="EMBL" id="JAIRBT010000022">
    <property type="protein sequence ID" value="MBZ6067509.1"/>
    <property type="molecule type" value="Genomic_DNA"/>
</dbReference>
<evidence type="ECO:0000313" key="4">
    <source>
        <dbReference type="Proteomes" id="UP000774958"/>
    </source>
</evidence>
<proteinExistence type="predicted"/>
<dbReference type="AlphaFoldDB" id="A0A0S2SFT5"/>
<protein>
    <submittedName>
        <fullName evidence="1">Uncharacterized protein</fullName>
    </submittedName>
</protein>
<name>A0A0S2SFT5_9GAMM</name>
<accession>A0A0S2SFT5</accession>
<evidence type="ECO:0000313" key="3">
    <source>
        <dbReference type="Proteomes" id="UP000058114"/>
    </source>
</evidence>
<reference evidence="2 4" key="3">
    <citation type="submission" date="2021-09" db="EMBL/GenBank/DDBJ databases">
        <title>Aeromonas schubertii isolated from Asian sea bass.</title>
        <authorList>
            <person name="Pinpimai K."/>
        </authorList>
    </citation>
    <scope>NUCLEOTIDE SEQUENCE [LARGE SCALE GENOMIC DNA]</scope>
    <source>
        <strain evidence="2 4">CHULA2021a</strain>
    </source>
</reference>
<dbReference type="STRING" id="652.WL1483_1136"/>